<evidence type="ECO:0000313" key="2">
    <source>
        <dbReference type="Proteomes" id="UP000612899"/>
    </source>
</evidence>
<dbReference type="EMBL" id="BONY01000005">
    <property type="protein sequence ID" value="GIH03070.1"/>
    <property type="molecule type" value="Genomic_DNA"/>
</dbReference>
<gene>
    <name evidence="1" type="ORF">Rhe02_11370</name>
</gene>
<dbReference type="Proteomes" id="UP000612899">
    <property type="component" value="Unassembled WGS sequence"/>
</dbReference>
<evidence type="ECO:0000313" key="1">
    <source>
        <dbReference type="EMBL" id="GIH03070.1"/>
    </source>
</evidence>
<proteinExistence type="predicted"/>
<name>A0A8J3VDW1_9ACTN</name>
<sequence length="57" mass="6853">MSVNDQLRPELLYQLAPERVARTRVRDFQRWLATERRLDLPSYADLHAWSVSHLDIF</sequence>
<organism evidence="1 2">
    <name type="scientific">Rhizocola hellebori</name>
    <dbReference type="NCBI Taxonomy" id="1392758"/>
    <lineage>
        <taxon>Bacteria</taxon>
        <taxon>Bacillati</taxon>
        <taxon>Actinomycetota</taxon>
        <taxon>Actinomycetes</taxon>
        <taxon>Micromonosporales</taxon>
        <taxon>Micromonosporaceae</taxon>
        <taxon>Rhizocola</taxon>
    </lineage>
</organism>
<dbReference type="AlphaFoldDB" id="A0A8J3VDW1"/>
<comment type="caution">
    <text evidence="1">The sequence shown here is derived from an EMBL/GenBank/DDBJ whole genome shotgun (WGS) entry which is preliminary data.</text>
</comment>
<reference evidence="1" key="1">
    <citation type="submission" date="2021-01" db="EMBL/GenBank/DDBJ databases">
        <title>Whole genome shotgun sequence of Rhizocola hellebori NBRC 109834.</title>
        <authorList>
            <person name="Komaki H."/>
            <person name="Tamura T."/>
        </authorList>
    </citation>
    <scope>NUCLEOTIDE SEQUENCE</scope>
    <source>
        <strain evidence="1">NBRC 109834</strain>
    </source>
</reference>
<keyword evidence="2" id="KW-1185">Reference proteome</keyword>
<accession>A0A8J3VDW1</accession>
<protein>
    <submittedName>
        <fullName evidence="1">Uncharacterized protein</fullName>
    </submittedName>
</protein>